<dbReference type="OrthoDB" id="275146at2"/>
<evidence type="ECO:0000313" key="2">
    <source>
        <dbReference type="Proteomes" id="UP000002601"/>
    </source>
</evidence>
<evidence type="ECO:0000313" key="1">
    <source>
        <dbReference type="EMBL" id="ACS80227.1"/>
    </source>
</evidence>
<organism evidence="1 2">
    <name type="scientific">Maridesulfovibrio salexigens (strain ATCC 14822 / DSM 2638 / NCIMB 8403 / VKM B-1763)</name>
    <name type="common">Desulfovibrio salexigens</name>
    <dbReference type="NCBI Taxonomy" id="526222"/>
    <lineage>
        <taxon>Bacteria</taxon>
        <taxon>Pseudomonadati</taxon>
        <taxon>Thermodesulfobacteriota</taxon>
        <taxon>Desulfovibrionia</taxon>
        <taxon>Desulfovibrionales</taxon>
        <taxon>Desulfovibrionaceae</taxon>
        <taxon>Maridesulfovibrio</taxon>
    </lineage>
</organism>
<evidence type="ECO:0008006" key="3">
    <source>
        <dbReference type="Google" id="ProtNLM"/>
    </source>
</evidence>
<dbReference type="HOGENOM" id="CLU_114461_0_0_7"/>
<dbReference type="Proteomes" id="UP000002601">
    <property type="component" value="Chromosome"/>
</dbReference>
<dbReference type="RefSeq" id="WP_015852043.1">
    <property type="nucleotide sequence ID" value="NC_012881.1"/>
</dbReference>
<proteinExistence type="predicted"/>
<dbReference type="KEGG" id="dsa:Desal_2169"/>
<sequence length="176" mass="19874">MSDPFVCARCAAKGPTCCELTPGAEEVCFPVSEYERERIIECVPDSGGFALQVNTPIFIENLFRLFPGQRKKVKELFPPGGMHYRLEVDSNGKCLFLGSEGCIIPKEVRPLYCRLFPFWTDENGRITLLEVEKCLAQHENKTPGRLFKALGLTQAEVRELHSRLRIAWGFAPHADD</sequence>
<name>C6BW24_MARSD</name>
<accession>C6BW24</accession>
<dbReference type="AlphaFoldDB" id="C6BW24"/>
<keyword evidence="2" id="KW-1185">Reference proteome</keyword>
<reference evidence="1 2" key="1">
    <citation type="submission" date="2009-06" db="EMBL/GenBank/DDBJ databases">
        <title>Complete sequence of Desulfovibrio salexigens DSM 2638.</title>
        <authorList>
            <consortium name="US DOE Joint Genome Institute"/>
            <person name="Lucas S."/>
            <person name="Copeland A."/>
            <person name="Lapidus A."/>
            <person name="Glavina del Rio T."/>
            <person name="Tice H."/>
            <person name="Bruce D."/>
            <person name="Goodwin L."/>
            <person name="Pitluck S."/>
            <person name="Munk A.C."/>
            <person name="Brettin T."/>
            <person name="Detter J.C."/>
            <person name="Han C."/>
            <person name="Tapia R."/>
            <person name="Larimer F."/>
            <person name="Land M."/>
            <person name="Hauser L."/>
            <person name="Kyrpides N."/>
            <person name="Anderson I."/>
            <person name="Wall J.D."/>
            <person name="Arkin A.P."/>
            <person name="Dehal P."/>
            <person name="Chivian D."/>
            <person name="Giles B."/>
            <person name="Hazen T.C."/>
        </authorList>
    </citation>
    <scope>NUCLEOTIDE SEQUENCE [LARGE SCALE GENOMIC DNA]</scope>
    <source>
        <strain evidence="2">ATCC 14822 / DSM 2638 / NCIMB 8403 / VKM B-1763</strain>
    </source>
</reference>
<dbReference type="eggNOG" id="COG0727">
    <property type="taxonomic scope" value="Bacteria"/>
</dbReference>
<protein>
    <recommendedName>
        <fullName evidence="3">Zinc-or iron-chelating domain-containing protein</fullName>
    </recommendedName>
</protein>
<dbReference type="STRING" id="526222.Desal_2169"/>
<gene>
    <name evidence="1" type="ordered locus">Desal_2169</name>
</gene>
<dbReference type="EMBL" id="CP001649">
    <property type="protein sequence ID" value="ACS80227.1"/>
    <property type="molecule type" value="Genomic_DNA"/>
</dbReference>